<sequence length="164" mass="17698">MLRATLRTVTLTEAIAATISYAVVAVILMVDVIGREVFYTSFLGLQQLAVYGAIIAGFLGLTLAASDNAHLRPALLDRLTPPRLEQLVQRLGDVVSAAFFFSGAWICWSFVAHSMDSGDRAPVLYFLLWPLQLVIPYAFASAGLKHLIFAADPALKPAASETMG</sequence>
<comment type="subcellular location">
    <subcellularLocation>
        <location evidence="7">Cell inner membrane</location>
        <topology evidence="7">Multi-pass membrane protein</topology>
    </subcellularLocation>
    <subcellularLocation>
        <location evidence="1">Cell membrane</location>
        <topology evidence="1">Multi-pass membrane protein</topology>
    </subcellularLocation>
</comment>
<evidence type="ECO:0000256" key="2">
    <source>
        <dbReference type="ARBA" id="ARBA00022448"/>
    </source>
</evidence>
<evidence type="ECO:0000313" key="10">
    <source>
        <dbReference type="Proteomes" id="UP000248021"/>
    </source>
</evidence>
<organism evidence="9 10">
    <name type="scientific">Chelatococcus asaccharovorans</name>
    <dbReference type="NCBI Taxonomy" id="28210"/>
    <lineage>
        <taxon>Bacteria</taxon>
        <taxon>Pseudomonadati</taxon>
        <taxon>Pseudomonadota</taxon>
        <taxon>Alphaproteobacteria</taxon>
        <taxon>Hyphomicrobiales</taxon>
        <taxon>Chelatococcaceae</taxon>
        <taxon>Chelatococcus</taxon>
    </lineage>
</organism>
<dbReference type="EMBL" id="QJJK01000001">
    <property type="protein sequence ID" value="PXW64540.1"/>
    <property type="molecule type" value="Genomic_DNA"/>
</dbReference>
<feature type="transmembrane region" description="Helical" evidence="7">
    <location>
        <begin position="123"/>
        <end position="140"/>
    </location>
</feature>
<keyword evidence="5 7" id="KW-1133">Transmembrane helix</keyword>
<feature type="transmembrane region" description="Helical" evidence="7">
    <location>
        <begin position="45"/>
        <end position="66"/>
    </location>
</feature>
<dbReference type="Pfam" id="PF04290">
    <property type="entry name" value="DctQ"/>
    <property type="match status" value="1"/>
</dbReference>
<keyword evidence="7" id="KW-0997">Cell inner membrane</keyword>
<keyword evidence="2 7" id="KW-0813">Transport</keyword>
<proteinExistence type="inferred from homology"/>
<comment type="caution">
    <text evidence="9">The sequence shown here is derived from an EMBL/GenBank/DDBJ whole genome shotgun (WGS) entry which is preliminary data.</text>
</comment>
<evidence type="ECO:0000256" key="6">
    <source>
        <dbReference type="ARBA" id="ARBA00023136"/>
    </source>
</evidence>
<dbReference type="GO" id="GO:0022857">
    <property type="term" value="F:transmembrane transporter activity"/>
    <property type="evidence" value="ECO:0007669"/>
    <property type="project" value="UniProtKB-UniRule"/>
</dbReference>
<feature type="transmembrane region" description="Helical" evidence="7">
    <location>
        <begin position="12"/>
        <end position="33"/>
    </location>
</feature>
<evidence type="ECO:0000313" key="9">
    <source>
        <dbReference type="EMBL" id="PXW64540.1"/>
    </source>
</evidence>
<evidence type="ECO:0000256" key="1">
    <source>
        <dbReference type="ARBA" id="ARBA00004651"/>
    </source>
</evidence>
<dbReference type="RefSeq" id="WP_110372610.1">
    <property type="nucleotide sequence ID" value="NZ_JAHBRY010000001.1"/>
</dbReference>
<dbReference type="Proteomes" id="UP000248021">
    <property type="component" value="Unassembled WGS sequence"/>
</dbReference>
<comment type="subunit">
    <text evidence="7">The complex comprises the extracytoplasmic solute receptor protein and the two transmembrane proteins.</text>
</comment>
<keyword evidence="4 7" id="KW-0812">Transmembrane</keyword>
<evidence type="ECO:0000256" key="4">
    <source>
        <dbReference type="ARBA" id="ARBA00022692"/>
    </source>
</evidence>
<evidence type="ECO:0000259" key="8">
    <source>
        <dbReference type="Pfam" id="PF04290"/>
    </source>
</evidence>
<protein>
    <recommendedName>
        <fullName evidence="7">TRAP transporter small permease protein</fullName>
    </recommendedName>
</protein>
<dbReference type="GO" id="GO:0005886">
    <property type="term" value="C:plasma membrane"/>
    <property type="evidence" value="ECO:0007669"/>
    <property type="project" value="UniProtKB-SubCell"/>
</dbReference>
<dbReference type="AlphaFoldDB" id="A0A2V3UIE9"/>
<gene>
    <name evidence="9" type="ORF">C7450_101295</name>
</gene>
<comment type="function">
    <text evidence="7">Part of the tripartite ATP-independent periplasmic (TRAP) transport system.</text>
</comment>
<reference evidence="9 10" key="1">
    <citation type="submission" date="2018-05" db="EMBL/GenBank/DDBJ databases">
        <title>Genomic Encyclopedia of Type Strains, Phase IV (KMG-IV): sequencing the most valuable type-strain genomes for metagenomic binning, comparative biology and taxonomic classification.</title>
        <authorList>
            <person name="Goeker M."/>
        </authorList>
    </citation>
    <scope>NUCLEOTIDE SEQUENCE [LARGE SCALE GENOMIC DNA]</scope>
    <source>
        <strain evidence="9 10">DSM 6462</strain>
    </source>
</reference>
<accession>A0A2V3UIE9</accession>
<feature type="domain" description="Tripartite ATP-independent periplasmic transporters DctQ component" evidence="8">
    <location>
        <begin position="25"/>
        <end position="147"/>
    </location>
</feature>
<dbReference type="InterPro" id="IPR055348">
    <property type="entry name" value="DctQ"/>
</dbReference>
<evidence type="ECO:0000256" key="7">
    <source>
        <dbReference type="RuleBase" id="RU369079"/>
    </source>
</evidence>
<keyword evidence="10" id="KW-1185">Reference proteome</keyword>
<evidence type="ECO:0000256" key="3">
    <source>
        <dbReference type="ARBA" id="ARBA00022475"/>
    </source>
</evidence>
<keyword evidence="3" id="KW-1003">Cell membrane</keyword>
<keyword evidence="6 7" id="KW-0472">Membrane</keyword>
<name>A0A2V3UIE9_9HYPH</name>
<evidence type="ECO:0000256" key="5">
    <source>
        <dbReference type="ARBA" id="ARBA00022989"/>
    </source>
</evidence>
<dbReference type="OrthoDB" id="7843639at2"/>
<comment type="similarity">
    <text evidence="7">Belongs to the TRAP transporter small permease family.</text>
</comment>
<feature type="transmembrane region" description="Helical" evidence="7">
    <location>
        <begin position="87"/>
        <end position="111"/>
    </location>
</feature>